<evidence type="ECO:0000313" key="2">
    <source>
        <dbReference type="EMBL" id="SDO52710.1"/>
    </source>
</evidence>
<dbReference type="Gene3D" id="2.90.10.30">
    <property type="match status" value="2"/>
</dbReference>
<name>A0A1H0KAD8_9ACTN</name>
<dbReference type="SMART" id="SM00108">
    <property type="entry name" value="B_lectin"/>
    <property type="match status" value="2"/>
</dbReference>
<reference evidence="2 3" key="1">
    <citation type="submission" date="2016-10" db="EMBL/GenBank/DDBJ databases">
        <authorList>
            <person name="de Groot N.N."/>
        </authorList>
    </citation>
    <scope>NUCLEOTIDE SEQUENCE [LARGE SCALE GENOMIC DNA]</scope>
    <source>
        <strain evidence="3">P4-7,KCTC 19426,CECT 7604</strain>
    </source>
</reference>
<gene>
    <name evidence="2" type="ORF">SAMN04515671_1225</name>
</gene>
<protein>
    <submittedName>
        <fullName evidence="2">D-mannose binding lectin</fullName>
    </submittedName>
</protein>
<dbReference type="AlphaFoldDB" id="A0A1H0KAD8"/>
<evidence type="ECO:0000259" key="1">
    <source>
        <dbReference type="PROSITE" id="PS50927"/>
    </source>
</evidence>
<keyword evidence="3" id="KW-1185">Reference proteome</keyword>
<dbReference type="GO" id="GO:0030246">
    <property type="term" value="F:carbohydrate binding"/>
    <property type="evidence" value="ECO:0007669"/>
    <property type="project" value="UniProtKB-KW"/>
</dbReference>
<keyword evidence="2" id="KW-0430">Lectin</keyword>
<dbReference type="CDD" id="cd00028">
    <property type="entry name" value="B_lectin"/>
    <property type="match status" value="1"/>
</dbReference>
<dbReference type="STRING" id="1090615.SAMN04515671_1225"/>
<feature type="domain" description="Bulb-type lectin" evidence="1">
    <location>
        <begin position="63"/>
        <end position="169"/>
    </location>
</feature>
<evidence type="ECO:0000313" key="3">
    <source>
        <dbReference type="Proteomes" id="UP000198741"/>
    </source>
</evidence>
<accession>A0A1H0KAD8</accession>
<feature type="domain" description="Bulb-type lectin" evidence="1">
    <location>
        <begin position="171"/>
        <end position="279"/>
    </location>
</feature>
<proteinExistence type="predicted"/>
<organism evidence="2 3">
    <name type="scientific">Nakamurella panacisegetis</name>
    <dbReference type="NCBI Taxonomy" id="1090615"/>
    <lineage>
        <taxon>Bacteria</taxon>
        <taxon>Bacillati</taxon>
        <taxon>Actinomycetota</taxon>
        <taxon>Actinomycetes</taxon>
        <taxon>Nakamurellales</taxon>
        <taxon>Nakamurellaceae</taxon>
        <taxon>Nakamurella</taxon>
    </lineage>
</organism>
<dbReference type="InterPro" id="IPR001480">
    <property type="entry name" value="Bulb-type_lectin_dom"/>
</dbReference>
<dbReference type="PROSITE" id="PS50927">
    <property type="entry name" value="BULB_LECTIN"/>
    <property type="match status" value="2"/>
</dbReference>
<sequence>MSVPVAAKRRRVVTGRTVPGSGRGLLTLLMVVALTLAAAVSAPASSAATTTVSPIGGAAPFGATSLRYGHHLAAGGQLASPNRFVTMRMQTNGQLTVWAGGRQYWTSGTSGQGNYAQVERNGYLQIHNRVGRVLWSSHTAGTGNVLYVLNSGNVVIQTSARRVAWQTSTRASELDAAQTLSSGQALFGPGGEQLIMGSDGNLVLHRGSPIVWSTGTAGHRGARLVLTKTGNLVLYSTTNRVLWTSGTGNIGARARLVLRSDGHLVFQSAAGVVRWDPFAKPAPLTAADYASRLLAMWGGKVTGLPGAKSDLLATSRGQTIRNSDSCGNTVRVDIRVVRFLYTATSKYKIKINNIITGHGCDSAQHPKGRSTDLGGAWNLTTGAFTSFGGYWGANNYAVDREFAVYASSILPNGSGLGQSTCRGTSSARLRAGVQFFADACNHQHVQVQPSR</sequence>
<dbReference type="InterPro" id="IPR036426">
    <property type="entry name" value="Bulb-type_lectin_dom_sf"/>
</dbReference>
<dbReference type="Proteomes" id="UP000198741">
    <property type="component" value="Chromosome I"/>
</dbReference>
<dbReference type="SUPFAM" id="SSF51110">
    <property type="entry name" value="alpha-D-mannose-specific plant lectins"/>
    <property type="match status" value="2"/>
</dbReference>
<dbReference type="EMBL" id="LT629710">
    <property type="protein sequence ID" value="SDO52710.1"/>
    <property type="molecule type" value="Genomic_DNA"/>
</dbReference>